<dbReference type="GO" id="GO:0010181">
    <property type="term" value="F:FMN binding"/>
    <property type="evidence" value="ECO:0007669"/>
    <property type="project" value="InterPro"/>
</dbReference>
<dbReference type="AlphaFoldDB" id="A0A4P9XFW9"/>
<dbReference type="STRING" id="78915.A0A4P9XFW9"/>
<dbReference type="Gene3D" id="3.20.20.70">
    <property type="entry name" value="Aldolase class I"/>
    <property type="match status" value="1"/>
</dbReference>
<dbReference type="OrthoDB" id="72788at2759"/>
<feature type="domain" description="NADH:flavin oxidoreductase/NADH oxidase N-terminal" evidence="2">
    <location>
        <begin position="36"/>
        <end position="278"/>
    </location>
</feature>
<reference evidence="4" key="1">
    <citation type="journal article" date="2018" name="Nat. Microbiol.">
        <title>Leveraging single-cell genomics to expand the fungal tree of life.</title>
        <authorList>
            <person name="Ahrendt S.R."/>
            <person name="Quandt C.A."/>
            <person name="Ciobanu D."/>
            <person name="Clum A."/>
            <person name="Salamov A."/>
            <person name="Andreopoulos B."/>
            <person name="Cheng J.F."/>
            <person name="Woyke T."/>
            <person name="Pelin A."/>
            <person name="Henrissat B."/>
            <person name="Reynolds N.K."/>
            <person name="Benny G.L."/>
            <person name="Smith M.E."/>
            <person name="James T.Y."/>
            <person name="Grigoriev I.V."/>
        </authorList>
    </citation>
    <scope>NUCLEOTIDE SEQUENCE [LARGE SCALE GENOMIC DNA]</scope>
    <source>
        <strain evidence="4">RSA 1356</strain>
    </source>
</reference>
<gene>
    <name evidence="3" type="ORF">THASP1DRAFT_33712</name>
</gene>
<sequence length="306" mass="33516">MTVRDQLQDTPSNAGGSAGNSSDCTSTVLPVDVDALFRPLRLGNWQLQHRIVLAPMTRRRCVNSIPPPFVGDYYAQRATPGGLLITEAVSVSASGDGEPVTPGIWSDEQTEAWRQVVQTVRSRVPDVVLVMQLWHKGRCCHSDFLPGNQLPVAPSPIANTYRTVANSQGVMVPYETPKELTVDEISTIVGDFRRASHNAKLAGFDGVEIHGANGYLVDQFLETSTNMRTDAYGGTVENRIRFCAEVTRAAIDAFGPGFVGIRFSPFGQFNGMHDEDPVRLFTAAIRKVTQLGVAYVHLVWFIHCKA</sequence>
<dbReference type="EMBL" id="KZ993668">
    <property type="protein sequence ID" value="RKP04515.1"/>
    <property type="molecule type" value="Genomic_DNA"/>
</dbReference>
<dbReference type="InterPro" id="IPR013785">
    <property type="entry name" value="Aldolase_TIM"/>
</dbReference>
<dbReference type="PANTHER" id="PTHR22893:SF91">
    <property type="entry name" value="NADPH DEHYDROGENASE 2-RELATED"/>
    <property type="match status" value="1"/>
</dbReference>
<name>A0A4P9XFW9_9FUNG</name>
<evidence type="ECO:0000313" key="4">
    <source>
        <dbReference type="Proteomes" id="UP000271241"/>
    </source>
</evidence>
<dbReference type="Pfam" id="PF00724">
    <property type="entry name" value="Oxidored_FMN"/>
    <property type="match status" value="1"/>
</dbReference>
<protein>
    <recommendedName>
        <fullName evidence="2">NADH:flavin oxidoreductase/NADH oxidase N-terminal domain-containing protein</fullName>
    </recommendedName>
</protein>
<feature type="compositionally biased region" description="Low complexity" evidence="1">
    <location>
        <begin position="12"/>
        <end position="22"/>
    </location>
</feature>
<dbReference type="InterPro" id="IPR045247">
    <property type="entry name" value="Oye-like"/>
</dbReference>
<dbReference type="Proteomes" id="UP000271241">
    <property type="component" value="Unassembled WGS sequence"/>
</dbReference>
<evidence type="ECO:0000256" key="1">
    <source>
        <dbReference type="SAM" id="MobiDB-lite"/>
    </source>
</evidence>
<feature type="region of interest" description="Disordered" evidence="1">
    <location>
        <begin position="1"/>
        <end position="24"/>
    </location>
</feature>
<dbReference type="InterPro" id="IPR001155">
    <property type="entry name" value="OxRdtase_FMN_N"/>
</dbReference>
<keyword evidence="4" id="KW-1185">Reference proteome</keyword>
<dbReference type="SUPFAM" id="SSF51395">
    <property type="entry name" value="FMN-linked oxidoreductases"/>
    <property type="match status" value="1"/>
</dbReference>
<evidence type="ECO:0000259" key="2">
    <source>
        <dbReference type="Pfam" id="PF00724"/>
    </source>
</evidence>
<organism evidence="3 4">
    <name type="scientific">Thamnocephalis sphaerospora</name>
    <dbReference type="NCBI Taxonomy" id="78915"/>
    <lineage>
        <taxon>Eukaryota</taxon>
        <taxon>Fungi</taxon>
        <taxon>Fungi incertae sedis</taxon>
        <taxon>Zoopagomycota</taxon>
        <taxon>Zoopagomycotina</taxon>
        <taxon>Zoopagomycetes</taxon>
        <taxon>Zoopagales</taxon>
        <taxon>Sigmoideomycetaceae</taxon>
        <taxon>Thamnocephalis</taxon>
    </lineage>
</organism>
<dbReference type="GO" id="GO:0016491">
    <property type="term" value="F:oxidoreductase activity"/>
    <property type="evidence" value="ECO:0007669"/>
    <property type="project" value="InterPro"/>
</dbReference>
<proteinExistence type="predicted"/>
<evidence type="ECO:0000313" key="3">
    <source>
        <dbReference type="EMBL" id="RKP04515.1"/>
    </source>
</evidence>
<accession>A0A4P9XFW9</accession>
<dbReference type="PANTHER" id="PTHR22893">
    <property type="entry name" value="NADH OXIDOREDUCTASE-RELATED"/>
    <property type="match status" value="1"/>
</dbReference>